<comment type="caution">
    <text evidence="7">The sequence shown here is derived from an EMBL/GenBank/DDBJ whole genome shotgun (WGS) entry which is preliminary data.</text>
</comment>
<dbReference type="OrthoDB" id="20368at2759"/>
<proteinExistence type="inferred from homology"/>
<dbReference type="GO" id="GO:0016740">
    <property type="term" value="F:transferase activity"/>
    <property type="evidence" value="ECO:0007669"/>
    <property type="project" value="UniProtKB-KW"/>
</dbReference>
<keyword evidence="2" id="KW-0808">Transferase</keyword>
<keyword evidence="4" id="KW-0119">Carbohydrate metabolism</keyword>
<keyword evidence="3" id="KW-0294">Fucose metabolism</keyword>
<feature type="compositionally biased region" description="Basic residues" evidence="6">
    <location>
        <begin position="145"/>
        <end position="155"/>
    </location>
</feature>
<dbReference type="STRING" id="307507.A0A2V0P259"/>
<dbReference type="Gene3D" id="3.40.50.11350">
    <property type="match status" value="1"/>
</dbReference>
<dbReference type="Pfam" id="PF10250">
    <property type="entry name" value="O-FucT"/>
    <property type="match status" value="1"/>
</dbReference>
<dbReference type="AlphaFoldDB" id="A0A2V0P259"/>
<evidence type="ECO:0000256" key="6">
    <source>
        <dbReference type="SAM" id="MobiDB-lite"/>
    </source>
</evidence>
<evidence type="ECO:0000256" key="2">
    <source>
        <dbReference type="ARBA" id="ARBA00022679"/>
    </source>
</evidence>
<evidence type="ECO:0000313" key="7">
    <source>
        <dbReference type="EMBL" id="GBF92972.1"/>
    </source>
</evidence>
<sequence>MKSSPGGGKLPQAKLRRSTSMKRSPSTMATYLPETRSGIRWGSFRVHLAIFAAGALLMTAFLNYEAVPERSAAKLSVLTAGGPTAAATGRRGLYTSSSGGGKWGLFSGWGGRQRQQQQQQQQEQDGGGGPGSAKQRQKQQQQGQHSRRQWSHKQQHPAPPALGAGPGRPGAGPSGPPPPADFDWRAYLLRYPDLRASGIRTRAAAAAHYVANGAREQRSYARVPILLRYTACQGLFNQMYAHLNALVLADYIGADVVLPPSVYRESFAKYFTMDDMNKNEVKWTPTDTGALLDVEALTKHFAAKGIKIHPTPPMDSFPDCMHPQDAFPRYSMEGVRPEQVVQLPDTYLQSMHIWYFWDRAAEKVMEKHRELAAAGWAPNTTVVLDLPCPFLSIMTLTCMEAAQEAATALKFNRTVVSMARTVINGMRAAGVSRYNGAHLRLEKDAVDWARILGGMSKYLGEYAKSFAAAGFSQSRDLYIASGLLSYDASDDMRRMLDFLKPHSKSVQYKELYLPADMLHGLNPEQEALIDFLVLSNADNFVGLGSSTFSVYLREYRVLLGHARLADVFVDTSKIGTDALFERCTHFAPLDTRAAPSPGLLALQRQV</sequence>
<evidence type="ECO:0000313" key="8">
    <source>
        <dbReference type="Proteomes" id="UP000247498"/>
    </source>
</evidence>
<reference evidence="7 8" key="1">
    <citation type="journal article" date="2018" name="Sci. Rep.">
        <title>Raphidocelis subcapitata (=Pseudokirchneriella subcapitata) provides an insight into genome evolution and environmental adaptations in the Sphaeropleales.</title>
        <authorList>
            <person name="Suzuki S."/>
            <person name="Yamaguchi H."/>
            <person name="Nakajima N."/>
            <person name="Kawachi M."/>
        </authorList>
    </citation>
    <scope>NUCLEOTIDE SEQUENCE [LARGE SCALE GENOMIC DNA]</scope>
    <source>
        <strain evidence="7 8">NIES-35</strain>
    </source>
</reference>
<dbReference type="CDD" id="cd11296">
    <property type="entry name" value="O-FucT_like"/>
    <property type="match status" value="1"/>
</dbReference>
<name>A0A2V0P259_9CHLO</name>
<comment type="similarity">
    <text evidence="1">Belongs to the glycosyltransferase GT106 family.</text>
</comment>
<evidence type="ECO:0000256" key="4">
    <source>
        <dbReference type="ARBA" id="ARBA00023277"/>
    </source>
</evidence>
<keyword evidence="8" id="KW-1185">Reference proteome</keyword>
<feature type="region of interest" description="Disordered" evidence="6">
    <location>
        <begin position="1"/>
        <end position="28"/>
    </location>
</feature>
<dbReference type="EMBL" id="BDRX01000036">
    <property type="protein sequence ID" value="GBF92972.1"/>
    <property type="molecule type" value="Genomic_DNA"/>
</dbReference>
<dbReference type="InParanoid" id="A0A2V0P259"/>
<evidence type="ECO:0000256" key="3">
    <source>
        <dbReference type="ARBA" id="ARBA00023253"/>
    </source>
</evidence>
<evidence type="ECO:0000256" key="5">
    <source>
        <dbReference type="ARBA" id="ARBA00030350"/>
    </source>
</evidence>
<feature type="compositionally biased region" description="Gly residues" evidence="6">
    <location>
        <begin position="164"/>
        <end position="173"/>
    </location>
</feature>
<feature type="region of interest" description="Disordered" evidence="6">
    <location>
        <begin position="104"/>
        <end position="181"/>
    </location>
</feature>
<organism evidence="7 8">
    <name type="scientific">Raphidocelis subcapitata</name>
    <dbReference type="NCBI Taxonomy" id="307507"/>
    <lineage>
        <taxon>Eukaryota</taxon>
        <taxon>Viridiplantae</taxon>
        <taxon>Chlorophyta</taxon>
        <taxon>core chlorophytes</taxon>
        <taxon>Chlorophyceae</taxon>
        <taxon>CS clade</taxon>
        <taxon>Sphaeropleales</taxon>
        <taxon>Selenastraceae</taxon>
        <taxon>Raphidocelis</taxon>
    </lineage>
</organism>
<dbReference type="InterPro" id="IPR019378">
    <property type="entry name" value="GDP-Fuc_O-FucTrfase"/>
</dbReference>
<dbReference type="Proteomes" id="UP000247498">
    <property type="component" value="Unassembled WGS sequence"/>
</dbReference>
<accession>A0A2V0P259</accession>
<evidence type="ECO:0000256" key="1">
    <source>
        <dbReference type="ARBA" id="ARBA00007737"/>
    </source>
</evidence>
<gene>
    <name evidence="7" type="ORF">Rsub_05808</name>
</gene>
<feature type="compositionally biased region" description="Low complexity" evidence="6">
    <location>
        <begin position="112"/>
        <end position="124"/>
    </location>
</feature>
<dbReference type="GO" id="GO:0006004">
    <property type="term" value="P:fucose metabolic process"/>
    <property type="evidence" value="ECO:0007669"/>
    <property type="project" value="UniProtKB-KW"/>
</dbReference>
<protein>
    <recommendedName>
        <fullName evidence="5">O-fucosyltransferase family protein</fullName>
    </recommendedName>
</protein>